<feature type="compositionally biased region" description="Basic and acidic residues" evidence="4">
    <location>
        <begin position="1"/>
        <end position="10"/>
    </location>
</feature>
<feature type="region of interest" description="Disordered" evidence="4">
    <location>
        <begin position="527"/>
        <end position="551"/>
    </location>
</feature>
<dbReference type="PANTHER" id="PTHR15109:SF4">
    <property type="entry name" value="FAM193 C-TERMINAL DOMAIN-CONTAINING PROTEIN"/>
    <property type="match status" value="1"/>
</dbReference>
<dbReference type="Proteomes" id="UP001307889">
    <property type="component" value="Chromosome 5"/>
</dbReference>
<feature type="compositionally biased region" description="Basic residues" evidence="4">
    <location>
        <begin position="530"/>
        <end position="541"/>
    </location>
</feature>
<feature type="compositionally biased region" description="Polar residues" evidence="4">
    <location>
        <begin position="334"/>
        <end position="353"/>
    </location>
</feature>
<evidence type="ECO:0000313" key="7">
    <source>
        <dbReference type="Proteomes" id="UP001307889"/>
    </source>
</evidence>
<name>A0ABN7AU21_9HEMI</name>
<feature type="region of interest" description="Disordered" evidence="4">
    <location>
        <begin position="397"/>
        <end position="423"/>
    </location>
</feature>
<evidence type="ECO:0000256" key="4">
    <source>
        <dbReference type="SAM" id="MobiDB-lite"/>
    </source>
</evidence>
<evidence type="ECO:0000256" key="2">
    <source>
        <dbReference type="ARBA" id="ARBA00022553"/>
    </source>
</evidence>
<dbReference type="EMBL" id="AP028913">
    <property type="protein sequence ID" value="BES94999.1"/>
    <property type="molecule type" value="Genomic_DNA"/>
</dbReference>
<gene>
    <name evidence="6" type="ORF">NTJ_07809</name>
</gene>
<keyword evidence="2" id="KW-0597">Phosphoprotein</keyword>
<feature type="region of interest" description="Disordered" evidence="4">
    <location>
        <begin position="173"/>
        <end position="218"/>
    </location>
</feature>
<evidence type="ECO:0000256" key="3">
    <source>
        <dbReference type="ARBA" id="ARBA00023054"/>
    </source>
</evidence>
<comment type="similarity">
    <text evidence="1">Belongs to the FAM193 family.</text>
</comment>
<dbReference type="InterPro" id="IPR029717">
    <property type="entry name" value="FAM193"/>
</dbReference>
<evidence type="ECO:0000313" key="6">
    <source>
        <dbReference type="EMBL" id="BES94999.1"/>
    </source>
</evidence>
<evidence type="ECO:0000259" key="5">
    <source>
        <dbReference type="Pfam" id="PF15914"/>
    </source>
</evidence>
<keyword evidence="7" id="KW-1185">Reference proteome</keyword>
<protein>
    <submittedName>
        <fullName evidence="6">Family with sequence similarity 193, member A</fullName>
    </submittedName>
</protein>
<sequence>MGKNYKETRERLRRLLHKKKVKRRANPPAQVSSGDSKPDKPCNPAQPPAAAAAAAAVAAPAQTVKPTAPHAPPAKQAPSLVRADKNPKDKKTVEGKNEKQALQDLIDFIEGSEGQCRNEKKAAKRIRQKEKKQMILLQIQREEEERIRQAEEERIRKEREAAMLENLRKAALKKKKKKKNNENSNHFATGPHSHHHQMMMQQQLHQQQQMQQQQYNHHQSKANSNAFGFSNPINNSNPASPIVTIKKIMENDSEPTVTITLRGATPKQDKVLYTLLNGKVCEPGKNSKGSKNFKDLKMNKETERPQFLSKKGAAPQKPLLTSLPVEQKPFRPNPVTNYHAPSNPSPQSTRELTNPTSIQINNAVSSMTRNGFHDFNFPGIRLPPEITITKVDPTKAKFKTPQRGQESHQDQISLKPIPKPVKKAPTPEVIYVSTNKLKQEADLAVTRSIKPDLPDKVPASGASLKKRRKKKETEATSKQKMSTAYPGLDIEIVKTGEEQTSNLCQQMSFLTINPYTDNQVVNDVDQPAKTAKKRRKKKKKANKAEGGGEAEDWNTLDNVFVPKHLDLNDGEIDDAERELEAFKLFCMQSVPVPLDRKEKVNLNLKDLVLKKKSVSCS</sequence>
<feature type="region of interest" description="Disordered" evidence="4">
    <location>
        <begin position="1"/>
        <end position="99"/>
    </location>
</feature>
<dbReference type="InterPro" id="IPR031802">
    <property type="entry name" value="FAM193_C"/>
</dbReference>
<accession>A0ABN7AU21</accession>
<feature type="compositionally biased region" description="Basic and acidic residues" evidence="4">
    <location>
        <begin position="82"/>
        <end position="99"/>
    </location>
</feature>
<feature type="region of interest" description="Disordered" evidence="4">
    <location>
        <begin position="449"/>
        <end position="481"/>
    </location>
</feature>
<feature type="region of interest" description="Disordered" evidence="4">
    <location>
        <begin position="303"/>
        <end position="353"/>
    </location>
</feature>
<dbReference type="PANTHER" id="PTHR15109">
    <property type="entry name" value="AGAP004327-PA"/>
    <property type="match status" value="1"/>
</dbReference>
<feature type="compositionally biased region" description="Low complexity" evidence="4">
    <location>
        <begin position="48"/>
        <end position="68"/>
    </location>
</feature>
<organism evidence="6 7">
    <name type="scientific">Nesidiocoris tenuis</name>
    <dbReference type="NCBI Taxonomy" id="355587"/>
    <lineage>
        <taxon>Eukaryota</taxon>
        <taxon>Metazoa</taxon>
        <taxon>Ecdysozoa</taxon>
        <taxon>Arthropoda</taxon>
        <taxon>Hexapoda</taxon>
        <taxon>Insecta</taxon>
        <taxon>Pterygota</taxon>
        <taxon>Neoptera</taxon>
        <taxon>Paraneoptera</taxon>
        <taxon>Hemiptera</taxon>
        <taxon>Heteroptera</taxon>
        <taxon>Panheteroptera</taxon>
        <taxon>Cimicomorpha</taxon>
        <taxon>Miridae</taxon>
        <taxon>Dicyphina</taxon>
        <taxon>Nesidiocoris</taxon>
    </lineage>
</organism>
<keyword evidence="3" id="KW-0175">Coiled coil</keyword>
<feature type="domain" description="FAM193 C-terminal" evidence="5">
    <location>
        <begin position="557"/>
        <end position="614"/>
    </location>
</feature>
<proteinExistence type="inferred from homology"/>
<evidence type="ECO:0000256" key="1">
    <source>
        <dbReference type="ARBA" id="ARBA00009689"/>
    </source>
</evidence>
<dbReference type="Pfam" id="PF15914">
    <property type="entry name" value="FAM193_C"/>
    <property type="match status" value="1"/>
</dbReference>
<reference evidence="6 7" key="1">
    <citation type="submission" date="2023-09" db="EMBL/GenBank/DDBJ databases">
        <title>Nesidiocoris tenuis whole genome shotgun sequence.</title>
        <authorList>
            <person name="Shibata T."/>
            <person name="Shimoda M."/>
            <person name="Kobayashi T."/>
            <person name="Uehara T."/>
        </authorList>
    </citation>
    <scope>NUCLEOTIDE SEQUENCE [LARGE SCALE GENOMIC DNA]</scope>
    <source>
        <strain evidence="6 7">Japan</strain>
    </source>
</reference>
<feature type="compositionally biased region" description="Basic residues" evidence="4">
    <location>
        <begin position="11"/>
        <end position="25"/>
    </location>
</feature>
<feature type="compositionally biased region" description="Low complexity" evidence="4">
    <location>
        <begin position="198"/>
        <end position="217"/>
    </location>
</feature>